<evidence type="ECO:0000313" key="3">
    <source>
        <dbReference type="Proteomes" id="UP000239366"/>
    </source>
</evidence>
<dbReference type="CDD" id="cd02955">
    <property type="entry name" value="SSP411"/>
    <property type="match status" value="1"/>
</dbReference>
<reference evidence="3" key="1">
    <citation type="submission" date="2016-11" db="EMBL/GenBank/DDBJ databases">
        <title>Trade-off between light-utilization and light-protection in marine flavobacteria.</title>
        <authorList>
            <person name="Kumagai Y."/>
            <person name="Yoshizawa S."/>
            <person name="Kogure K."/>
        </authorList>
    </citation>
    <scope>NUCLEOTIDE SEQUENCE [LARGE SCALE GENOMIC DNA]</scope>
    <source>
        <strain evidence="3">SG-18</strain>
    </source>
</reference>
<evidence type="ECO:0000259" key="1">
    <source>
        <dbReference type="Pfam" id="PF03190"/>
    </source>
</evidence>
<dbReference type="InterPro" id="IPR012341">
    <property type="entry name" value="6hp_glycosidase-like_sf"/>
</dbReference>
<dbReference type="RefSeq" id="WP_105001475.1">
    <property type="nucleotide sequence ID" value="NZ_MQVX01000001.1"/>
</dbReference>
<dbReference type="PANTHER" id="PTHR42899:SF1">
    <property type="entry name" value="SPERMATOGENESIS-ASSOCIATED PROTEIN 20"/>
    <property type="match status" value="1"/>
</dbReference>
<dbReference type="InterPro" id="IPR004879">
    <property type="entry name" value="Ssp411-like_TRX"/>
</dbReference>
<dbReference type="PANTHER" id="PTHR42899">
    <property type="entry name" value="SPERMATOGENESIS-ASSOCIATED PROTEIN 20"/>
    <property type="match status" value="1"/>
</dbReference>
<gene>
    <name evidence="2" type="ORF">BST99_08805</name>
</gene>
<dbReference type="SUPFAM" id="SSF52833">
    <property type="entry name" value="Thioredoxin-like"/>
    <property type="match status" value="1"/>
</dbReference>
<name>A0A2S7T7B2_9FLAO</name>
<sequence length="678" mass="78476">MEHAFTNDLIHESSPYLLQHAHNPVDWKPWNPEVLELAKKQNKPILISIGYAACHWCHVMEEECFEDPEVAQLMNAHFINIKIDREERPDVDQIYMDALQLLTGRGGWPLNVVAMPDGKPFWGATYLPKDQWMSALTQLAELYKSDPGKIQEYAQKLTQGVHAMQLLNSPSSEQLTMGQLDALVEDWTQYFDPFLGGYKRAPKFMMPNNLDFLMHYGFAQEDQAILAYVDNTLTRMAYGGIFDALAGGFSRYSVDTKWHVPHFEKMLYDNGQLISLYARAFGRSKNALYKETVEQSIAFVETELKASTGGYFSSLDADSLNEKGELEEGAYYVWKEDQLRELLNEDFDLFTQYYNINSYGFWEEENYVLIRDKSDEEIASQFEISKEELHKVIARCKEVLIKTRNLRPRPRLDDKILTSWNALYLQGLIDAGRYLKREDYLELAALLAEFIEGHLRREDGGLFRNFKNNKASIPAFLEDYAALIEAYLGLYEVSSEMRWLNRAQELCTYCLEYFSTEEQDLFYYTEASQQELIRRSIETSDNVISASNSMMFLNLKKLSKIRPQQGYAQRASQMQLRVQELLKQHAQGHANWLHGVLYDTQAFYEIAVVGPQAKETAEDLLAEYRPNSFLVWKSSENQSDLALFQNRWLDETTLIYVCQEGSCQLPVENPLEALNQMN</sequence>
<dbReference type="PIRSF" id="PIRSF006402">
    <property type="entry name" value="UCP006402_thioredoxin"/>
    <property type="match status" value="1"/>
</dbReference>
<evidence type="ECO:0000313" key="2">
    <source>
        <dbReference type="EMBL" id="PQJ15812.1"/>
    </source>
</evidence>
<dbReference type="SUPFAM" id="SSF48208">
    <property type="entry name" value="Six-hairpin glycosidases"/>
    <property type="match status" value="1"/>
</dbReference>
<organism evidence="2 3">
    <name type="scientific">Aureicoccus marinus</name>
    <dbReference type="NCBI Taxonomy" id="754435"/>
    <lineage>
        <taxon>Bacteria</taxon>
        <taxon>Pseudomonadati</taxon>
        <taxon>Bacteroidota</taxon>
        <taxon>Flavobacteriia</taxon>
        <taxon>Flavobacteriales</taxon>
        <taxon>Flavobacteriaceae</taxon>
        <taxon>Aureicoccus</taxon>
    </lineage>
</organism>
<dbReference type="EMBL" id="MQVX01000001">
    <property type="protein sequence ID" value="PQJ15812.1"/>
    <property type="molecule type" value="Genomic_DNA"/>
</dbReference>
<dbReference type="Gene3D" id="1.50.10.10">
    <property type="match status" value="1"/>
</dbReference>
<dbReference type="InterPro" id="IPR008928">
    <property type="entry name" value="6-hairpin_glycosidase_sf"/>
</dbReference>
<dbReference type="InterPro" id="IPR024705">
    <property type="entry name" value="Ssp411"/>
</dbReference>
<dbReference type="Proteomes" id="UP000239366">
    <property type="component" value="Unassembled WGS sequence"/>
</dbReference>
<dbReference type="OrthoDB" id="9762614at2"/>
<proteinExistence type="predicted"/>
<dbReference type="Pfam" id="PF03190">
    <property type="entry name" value="Thioredox_DsbH"/>
    <property type="match status" value="1"/>
</dbReference>
<accession>A0A2S7T7B2</accession>
<keyword evidence="3" id="KW-1185">Reference proteome</keyword>
<dbReference type="GO" id="GO:0005975">
    <property type="term" value="P:carbohydrate metabolic process"/>
    <property type="evidence" value="ECO:0007669"/>
    <property type="project" value="InterPro"/>
</dbReference>
<dbReference type="Gene3D" id="3.40.30.10">
    <property type="entry name" value="Glutaredoxin"/>
    <property type="match status" value="1"/>
</dbReference>
<dbReference type="AlphaFoldDB" id="A0A2S7T7B2"/>
<feature type="domain" description="Spermatogenesis-associated protein 20-like TRX" evidence="1">
    <location>
        <begin position="6"/>
        <end position="160"/>
    </location>
</feature>
<comment type="caution">
    <text evidence="2">The sequence shown here is derived from an EMBL/GenBank/DDBJ whole genome shotgun (WGS) entry which is preliminary data.</text>
</comment>
<dbReference type="InterPro" id="IPR036249">
    <property type="entry name" value="Thioredoxin-like_sf"/>
</dbReference>
<protein>
    <submittedName>
        <fullName evidence="2">Thioredoxin domain-containing protein</fullName>
    </submittedName>
</protein>